<evidence type="ECO:0000256" key="1">
    <source>
        <dbReference type="SAM" id="SignalP"/>
    </source>
</evidence>
<sequence length="669" mass="72060">MKRALLLVWASLLRLLPRANAATASNPWDPFISSPAARHVQPVAVHASSGHVTITTAEHGHPHLSMAPGDQVSFDFGVEVGGWISLNANASAGTPQFSLAFAESPSFVRSISDDTGAVPTQDYDKALNVSLPRGPNFYVLPRERFRGGFRFLTICAFEPVTISNVTCEIGFAPGVGNLRDYSGHFYTPDDNFLVRTWYAGAYTVQTNIAPQDTGRFLPQVKPGWAYNASLGVAAPILVDGAKRDRAVWPGDLGIQGTTAFLAFGADGLVAFGNSLDTSFYYQNKTTGRFPFAGPDTASFRSGSQSDTYHAWTLIAMYNYAIYTGDSAWLALHWSNITRGIDFILAALDNSHGLHNQTAPNDWGRQGGGGYNSALNALDYHALVSFAGLPSTWTSNTILLSQGAQWAAAAGRLKSSYNALLWSSQDSLYRDNQSTILTPQDGNALALLYNLTNSPGQASSLSAALTRFWSPIGPITPELPDTISPFVTGLEVLAHFSAAQPSRAIELMRLTWSHLLDSPLMTGSTLAEGITANGSLYYRGNAGYNHDAAYTSLSHGWSSGPTQALSFRVAGLEIVGWRKWRFRPFPGSLKTVQSGFDSPLGAFEVAWTVSGNANGSFNFEATLTTPIGTTGLVQLPWVCEGVFMNGELVKETVTQRGGRQKLTAVSCLYF</sequence>
<dbReference type="Pfam" id="PF17390">
    <property type="entry name" value="Bac_rhamnosid_C"/>
    <property type="match status" value="1"/>
</dbReference>
<dbReference type="PANTHER" id="PTHR34987">
    <property type="entry name" value="C, PUTATIVE (AFU_ORTHOLOGUE AFUA_3G02880)-RELATED"/>
    <property type="match status" value="1"/>
</dbReference>
<evidence type="ECO:0000313" key="4">
    <source>
        <dbReference type="EMBL" id="KAF2251771.1"/>
    </source>
</evidence>
<feature type="signal peptide" evidence="1">
    <location>
        <begin position="1"/>
        <end position="21"/>
    </location>
</feature>
<keyword evidence="4" id="KW-0378">Hydrolase</keyword>
<accession>A0A6A6IMU2</accession>
<keyword evidence="1" id="KW-0732">Signal</keyword>
<feature type="chain" id="PRO_5025663107" evidence="1">
    <location>
        <begin position="22"/>
        <end position="669"/>
    </location>
</feature>
<dbReference type="RefSeq" id="XP_033686775.1">
    <property type="nucleotide sequence ID" value="XM_033821044.1"/>
</dbReference>
<dbReference type="Proteomes" id="UP000800094">
    <property type="component" value="Unassembled WGS sequence"/>
</dbReference>
<feature type="domain" description="Alpha-L-rhamnosidase six-hairpin glycosidase" evidence="2">
    <location>
        <begin position="236"/>
        <end position="464"/>
    </location>
</feature>
<proteinExistence type="predicted"/>
<evidence type="ECO:0000259" key="2">
    <source>
        <dbReference type="Pfam" id="PF17389"/>
    </source>
</evidence>
<protein>
    <submittedName>
        <fullName evidence="4">Glycoside hydrolase family 78 protein</fullName>
    </submittedName>
</protein>
<dbReference type="GO" id="GO:0005975">
    <property type="term" value="P:carbohydrate metabolic process"/>
    <property type="evidence" value="ECO:0007669"/>
    <property type="project" value="InterPro"/>
</dbReference>
<dbReference type="InterPro" id="IPR008928">
    <property type="entry name" value="6-hairpin_glycosidase_sf"/>
</dbReference>
<evidence type="ECO:0000259" key="3">
    <source>
        <dbReference type="Pfam" id="PF17390"/>
    </source>
</evidence>
<name>A0A6A6IMU2_9PLEO</name>
<dbReference type="Pfam" id="PF17389">
    <property type="entry name" value="Bac_rhamnosid6H"/>
    <property type="match status" value="1"/>
</dbReference>
<feature type="domain" description="Alpha-L-rhamnosidase C-terminal" evidence="3">
    <location>
        <begin position="575"/>
        <end position="635"/>
    </location>
</feature>
<dbReference type="GO" id="GO:0016787">
    <property type="term" value="F:hydrolase activity"/>
    <property type="evidence" value="ECO:0007669"/>
    <property type="project" value="UniProtKB-KW"/>
</dbReference>
<dbReference type="AlphaFoldDB" id="A0A6A6IMU2"/>
<dbReference type="GeneID" id="54574374"/>
<dbReference type="OrthoDB" id="10036721at2759"/>
<evidence type="ECO:0000313" key="5">
    <source>
        <dbReference type="Proteomes" id="UP000800094"/>
    </source>
</evidence>
<dbReference type="SUPFAM" id="SSF48208">
    <property type="entry name" value="Six-hairpin glycosidases"/>
    <property type="match status" value="1"/>
</dbReference>
<dbReference type="InterPro" id="IPR035398">
    <property type="entry name" value="Bac_rhamnosid_C"/>
</dbReference>
<gene>
    <name evidence="4" type="ORF">BU26DRAFT_243146</name>
</gene>
<dbReference type="InterPro" id="IPR035396">
    <property type="entry name" value="Bac_rhamnosid6H"/>
</dbReference>
<dbReference type="PANTHER" id="PTHR34987:SF6">
    <property type="entry name" value="ALPHA-L-RHAMNOSIDASE SIX-HAIRPIN GLYCOSIDASE DOMAIN-CONTAINING PROTEIN"/>
    <property type="match status" value="1"/>
</dbReference>
<dbReference type="Gene3D" id="2.60.420.10">
    <property type="entry name" value="Maltose phosphorylase, domain 3"/>
    <property type="match status" value="1"/>
</dbReference>
<dbReference type="EMBL" id="ML987192">
    <property type="protein sequence ID" value="KAF2251771.1"/>
    <property type="molecule type" value="Genomic_DNA"/>
</dbReference>
<keyword evidence="5" id="KW-1185">Reference proteome</keyword>
<reference evidence="4" key="1">
    <citation type="journal article" date="2020" name="Stud. Mycol.">
        <title>101 Dothideomycetes genomes: a test case for predicting lifestyles and emergence of pathogens.</title>
        <authorList>
            <person name="Haridas S."/>
            <person name="Albert R."/>
            <person name="Binder M."/>
            <person name="Bloem J."/>
            <person name="Labutti K."/>
            <person name="Salamov A."/>
            <person name="Andreopoulos B."/>
            <person name="Baker S."/>
            <person name="Barry K."/>
            <person name="Bills G."/>
            <person name="Bluhm B."/>
            <person name="Cannon C."/>
            <person name="Castanera R."/>
            <person name="Culley D."/>
            <person name="Daum C."/>
            <person name="Ezra D."/>
            <person name="Gonzalez J."/>
            <person name="Henrissat B."/>
            <person name="Kuo A."/>
            <person name="Liang C."/>
            <person name="Lipzen A."/>
            <person name="Lutzoni F."/>
            <person name="Magnuson J."/>
            <person name="Mondo S."/>
            <person name="Nolan M."/>
            <person name="Ohm R."/>
            <person name="Pangilinan J."/>
            <person name="Park H.-J."/>
            <person name="Ramirez L."/>
            <person name="Alfaro M."/>
            <person name="Sun H."/>
            <person name="Tritt A."/>
            <person name="Yoshinaga Y."/>
            <person name="Zwiers L.-H."/>
            <person name="Turgeon B."/>
            <person name="Goodwin S."/>
            <person name="Spatafora J."/>
            <person name="Crous P."/>
            <person name="Grigoriev I."/>
        </authorList>
    </citation>
    <scope>NUCLEOTIDE SEQUENCE</scope>
    <source>
        <strain evidence="4">CBS 122368</strain>
    </source>
</reference>
<dbReference type="Gene3D" id="2.60.120.260">
    <property type="entry name" value="Galactose-binding domain-like"/>
    <property type="match status" value="1"/>
</dbReference>
<organism evidence="4 5">
    <name type="scientific">Trematosphaeria pertusa</name>
    <dbReference type="NCBI Taxonomy" id="390896"/>
    <lineage>
        <taxon>Eukaryota</taxon>
        <taxon>Fungi</taxon>
        <taxon>Dikarya</taxon>
        <taxon>Ascomycota</taxon>
        <taxon>Pezizomycotina</taxon>
        <taxon>Dothideomycetes</taxon>
        <taxon>Pleosporomycetidae</taxon>
        <taxon>Pleosporales</taxon>
        <taxon>Massarineae</taxon>
        <taxon>Trematosphaeriaceae</taxon>
        <taxon>Trematosphaeria</taxon>
    </lineage>
</organism>
<dbReference type="InterPro" id="IPR012341">
    <property type="entry name" value="6hp_glycosidase-like_sf"/>
</dbReference>
<dbReference type="Gene3D" id="1.50.10.10">
    <property type="match status" value="1"/>
</dbReference>